<dbReference type="RefSeq" id="WP_067759384.1">
    <property type="nucleotide sequence ID" value="NZ_LT907988.1"/>
</dbReference>
<dbReference type="Pfam" id="PF17762">
    <property type="entry name" value="HTH_ParB"/>
    <property type="match status" value="1"/>
</dbReference>
<dbReference type="CDD" id="cd16387">
    <property type="entry name" value="ParB_N_Srx"/>
    <property type="match status" value="1"/>
</dbReference>
<dbReference type="InterPro" id="IPR041468">
    <property type="entry name" value="HTH_ParB/Spo0J"/>
</dbReference>
<feature type="compositionally biased region" description="Low complexity" evidence="1">
    <location>
        <begin position="240"/>
        <end position="251"/>
    </location>
</feature>
<evidence type="ECO:0000313" key="4">
    <source>
        <dbReference type="EMBL" id="SOE48062.1"/>
    </source>
</evidence>
<dbReference type="PANTHER" id="PTHR33375">
    <property type="entry name" value="CHROMOSOME-PARTITIONING PROTEIN PARB-RELATED"/>
    <property type="match status" value="1"/>
</dbReference>
<proteinExistence type="predicted"/>
<reference evidence="4 5" key="2">
    <citation type="submission" date="2017-08" db="EMBL/GenBank/DDBJ databases">
        <authorList>
            <person name="de Groot N.N."/>
        </authorList>
    </citation>
    <scope>NUCLEOTIDE SEQUENCE [LARGE SCALE GENOMIC DNA]</scope>
    <source>
        <strain evidence="4">Orrdi1</strain>
    </source>
</reference>
<dbReference type="PANTHER" id="PTHR33375:SF1">
    <property type="entry name" value="CHROMOSOME-PARTITIONING PROTEIN PARB-RELATED"/>
    <property type="match status" value="1"/>
</dbReference>
<evidence type="ECO:0000256" key="1">
    <source>
        <dbReference type="SAM" id="MobiDB-lite"/>
    </source>
</evidence>
<dbReference type="STRING" id="1851544.ODI_02469"/>
<dbReference type="EMBL" id="FLRC01000054">
    <property type="protein sequence ID" value="SBT27567.1"/>
    <property type="molecule type" value="Genomic_DNA"/>
</dbReference>
<dbReference type="SUPFAM" id="SSF109709">
    <property type="entry name" value="KorB DNA-binding domain-like"/>
    <property type="match status" value="1"/>
</dbReference>
<dbReference type="InterPro" id="IPR050336">
    <property type="entry name" value="Chromosome_partition/occlusion"/>
</dbReference>
<feature type="domain" description="ParB/Spo0J HTH" evidence="2">
    <location>
        <begin position="126"/>
        <end position="193"/>
    </location>
</feature>
<reference evidence="3 5" key="1">
    <citation type="submission" date="2016-06" db="EMBL/GenBank/DDBJ databases">
        <authorList>
            <person name="Kjaerup R.B."/>
            <person name="Dalgaard T.S."/>
            <person name="Juul-Madsen H.R."/>
        </authorList>
    </citation>
    <scope>NUCLEOTIDE SEQUENCE [LARGE SCALE GENOMIC DNA]</scope>
    <source>
        <strain evidence="3">Orrdi1</strain>
    </source>
</reference>
<protein>
    <submittedName>
        <fullName evidence="3">Predicted transcriptional regulators</fullName>
    </submittedName>
</protein>
<dbReference type="KEGG" id="odi:ODI_R1211"/>
<dbReference type="SUPFAM" id="SSF110849">
    <property type="entry name" value="ParB/Sulfiredoxin"/>
    <property type="match status" value="1"/>
</dbReference>
<keyword evidence="5" id="KW-1185">Reference proteome</keyword>
<feature type="compositionally biased region" description="Pro residues" evidence="1">
    <location>
        <begin position="252"/>
        <end position="266"/>
    </location>
</feature>
<gene>
    <name evidence="3" type="ORF">ODI_02469</name>
    <name evidence="4" type="ORF">ODI_R1211</name>
</gene>
<dbReference type="InterPro" id="IPR036086">
    <property type="entry name" value="ParB/Sulfiredoxin_sf"/>
</dbReference>
<dbReference type="OrthoDB" id="6846089at2"/>
<dbReference type="Gene3D" id="1.10.10.2830">
    <property type="match status" value="1"/>
</dbReference>
<evidence type="ECO:0000259" key="2">
    <source>
        <dbReference type="Pfam" id="PF17762"/>
    </source>
</evidence>
<dbReference type="EMBL" id="LT907988">
    <property type="protein sequence ID" value="SOE48062.1"/>
    <property type="molecule type" value="Genomic_DNA"/>
</dbReference>
<evidence type="ECO:0000313" key="5">
    <source>
        <dbReference type="Proteomes" id="UP000078558"/>
    </source>
</evidence>
<dbReference type="AlphaFoldDB" id="A0A1C3K881"/>
<name>A0A1C3K881_9BURK</name>
<accession>A0A1C3K881</accession>
<dbReference type="GO" id="GO:0007059">
    <property type="term" value="P:chromosome segregation"/>
    <property type="evidence" value="ECO:0007669"/>
    <property type="project" value="TreeGrafter"/>
</dbReference>
<evidence type="ECO:0000313" key="3">
    <source>
        <dbReference type="EMBL" id="SBT27567.1"/>
    </source>
</evidence>
<dbReference type="Proteomes" id="UP000078558">
    <property type="component" value="Chromosome I"/>
</dbReference>
<sequence length="316" mass="33511">MTNPAPASFKQLIKSGAIKRADAMKIPYKDLHIEPGFNERDRTEDFDQSVRELADYILSGGTYPPLECRVADDGKVFVVDGHRRHEAIGLAIKAGAPIEWVDIRQFVGNDADRVARIVTSAQGRPLSPLETSRVYKRLQGFGLSPADIAKKVSRSLQHVNELLTLANANTDVQKHVSEGAVSAKNAAALVRQHGERAGAVLDGKLAEAKAQGKAKVTAKSLAPRSTPTQEAPAAPPAAPATPAAPVVAQAPAPAPAPAPSGMPPEPSDNMVAAGVRAVRNFQRSDECRVMAEQEAVAAGVRAAYSAMYREFTETGS</sequence>
<feature type="region of interest" description="Disordered" evidence="1">
    <location>
        <begin position="212"/>
        <end position="269"/>
    </location>
</feature>
<organism evidence="3 5">
    <name type="scientific">Orrella dioscoreae</name>
    <dbReference type="NCBI Taxonomy" id="1851544"/>
    <lineage>
        <taxon>Bacteria</taxon>
        <taxon>Pseudomonadati</taxon>
        <taxon>Pseudomonadota</taxon>
        <taxon>Betaproteobacteria</taxon>
        <taxon>Burkholderiales</taxon>
        <taxon>Alcaligenaceae</taxon>
        <taxon>Orrella</taxon>
    </lineage>
</organism>
<dbReference type="GO" id="GO:0005694">
    <property type="term" value="C:chromosome"/>
    <property type="evidence" value="ECO:0007669"/>
    <property type="project" value="TreeGrafter"/>
</dbReference>